<dbReference type="Gene3D" id="3.30.40.10">
    <property type="entry name" value="Zinc/RING finger domain, C3HC4 (zinc finger)"/>
    <property type="match status" value="1"/>
</dbReference>
<evidence type="ECO:0000313" key="6">
    <source>
        <dbReference type="EMBL" id="CAL56536.1"/>
    </source>
</evidence>
<proteinExistence type="predicted"/>
<evidence type="ECO:0000313" key="7">
    <source>
        <dbReference type="EMBL" id="OUS46305.1"/>
    </source>
</evidence>
<keyword evidence="8" id="KW-1185">Reference proteome</keyword>
<dbReference type="RefSeq" id="XP_003082679.1">
    <property type="nucleotide sequence ID" value="XM_003082631.1"/>
</dbReference>
<dbReference type="EMBL" id="KZ155784">
    <property type="protein sequence ID" value="OUS46305.1"/>
    <property type="molecule type" value="Genomic_DNA"/>
</dbReference>
<organism evidence="6 8">
    <name type="scientific">Ostreococcus tauri</name>
    <name type="common">Marine green alga</name>
    <dbReference type="NCBI Taxonomy" id="70448"/>
    <lineage>
        <taxon>Eukaryota</taxon>
        <taxon>Viridiplantae</taxon>
        <taxon>Chlorophyta</taxon>
        <taxon>Mamiellophyceae</taxon>
        <taxon>Mamiellales</taxon>
        <taxon>Bathycoccaceae</taxon>
        <taxon>Ostreococcus</taxon>
    </lineage>
</organism>
<evidence type="ECO:0000256" key="3">
    <source>
        <dbReference type="ARBA" id="ARBA00022833"/>
    </source>
</evidence>
<reference evidence="6" key="2">
    <citation type="journal article" date="2014" name="BMC Genomics">
        <title>An improved genome of the model marine alga Ostreococcus tauri unfolds by assessing Illumina de novo assemblies.</title>
        <authorList>
            <person name="Blanc-Mathieu R."/>
            <person name="Verhelst B."/>
            <person name="Derelle E."/>
            <person name="Rombauts S."/>
            <person name="Bouget F.Y."/>
            <person name="Carre I."/>
            <person name="Chateau A."/>
            <person name="Eyre-Walker A."/>
            <person name="Grimsley N."/>
            <person name="Moreau H."/>
            <person name="Piegu B."/>
            <person name="Rivals E."/>
            <person name="Schackwitz W."/>
            <person name="Van de Peer Y."/>
            <person name="Piganeau G."/>
        </authorList>
    </citation>
    <scope>NUCLEOTIDE SEQUENCE</scope>
    <source>
        <strain evidence="6">RCC4221</strain>
    </source>
</reference>
<dbReference type="Proteomes" id="UP000009170">
    <property type="component" value="Unassembled WGS sequence"/>
</dbReference>
<feature type="domain" description="RING-type" evidence="5">
    <location>
        <begin position="217"/>
        <end position="260"/>
    </location>
</feature>
<keyword evidence="2 4" id="KW-0863">Zinc-finger</keyword>
<sequence length="273" mass="29450">MHDVDAIDDAVKRLKSKATFIDACHDIETIARARVGDENDGVLIDSLMSSSKRVDTTLRARYGDGATTEWSVGASVLEAIARAVERSTRDDGGVCAAAAARAKAKAESDASAGNRMRAVKGDKIAFEGQFTRDASTLDVEGASETSDSVNEALRLILAARRRFTLEVGDERQLMERFASTLGVSGDGAGERHAASTVSIEALRYRKPTEKETSDGKCAICFDGYAAHDSVISMPCAATHSFHEACVKEWLLRDDSCPLCRSSLPVWLGRPLYQ</sequence>
<dbReference type="KEGG" id="ota:OT_ostta13g01990"/>
<reference evidence="7" key="3">
    <citation type="submission" date="2017-04" db="EMBL/GenBank/DDBJ databases">
        <title>Population genomics of picophytoplankton unveils novel chromosome hypervariability.</title>
        <authorList>
            <consortium name="DOE Joint Genome Institute"/>
            <person name="Blanc-Mathieu R."/>
            <person name="Krasovec M."/>
            <person name="Hebrard M."/>
            <person name="Yau S."/>
            <person name="Desgranges E."/>
            <person name="Martin J."/>
            <person name="Schackwitz W."/>
            <person name="Kuo A."/>
            <person name="Salin G."/>
            <person name="Donnadieu C."/>
            <person name="Desdevises Y."/>
            <person name="Sanchez-Ferandin S."/>
            <person name="Moreau H."/>
            <person name="Rivals E."/>
            <person name="Grigoriev I.V."/>
            <person name="Grimsley N."/>
            <person name="Eyre-Walker A."/>
            <person name="Piganeau G."/>
        </authorList>
    </citation>
    <scope>NUCLEOTIDE SEQUENCE [LARGE SCALE GENOMIC DNA]</scope>
    <source>
        <strain evidence="7">RCC 1115</strain>
    </source>
</reference>
<dbReference type="Proteomes" id="UP000195557">
    <property type="component" value="Unassembled WGS sequence"/>
</dbReference>
<dbReference type="InterPro" id="IPR013083">
    <property type="entry name" value="Znf_RING/FYVE/PHD"/>
</dbReference>
<dbReference type="FunCoup" id="Q00WX5">
    <property type="interactions" value="188"/>
</dbReference>
<dbReference type="AlphaFoldDB" id="Q00WX5"/>
<dbReference type="GO" id="GO:0006511">
    <property type="term" value="P:ubiquitin-dependent protein catabolic process"/>
    <property type="evidence" value="ECO:0007669"/>
    <property type="project" value="TreeGrafter"/>
</dbReference>
<reference evidence="6 8" key="1">
    <citation type="journal article" date="2006" name="Proc. Natl. Acad. Sci. U.S.A.">
        <title>Genome analysis of the smallest free-living eukaryote Ostreococcus tauri unveils many unique features.</title>
        <authorList>
            <person name="Derelle E."/>
            <person name="Ferraz C."/>
            <person name="Rombauts S."/>
            <person name="Rouze P."/>
            <person name="Worden A.Z."/>
            <person name="Robbens S."/>
            <person name="Partensky F."/>
            <person name="Degroeve S."/>
            <person name="Echeynie S."/>
            <person name="Cooke R."/>
            <person name="Saeys Y."/>
            <person name="Wuyts J."/>
            <person name="Jabbari K."/>
            <person name="Bowler C."/>
            <person name="Panaud O."/>
            <person name="Piegu B."/>
            <person name="Ball S.G."/>
            <person name="Ral J.-P."/>
            <person name="Bouget F.-Y."/>
            <person name="Piganeau G."/>
            <person name="De Baets B."/>
            <person name="Picard A."/>
            <person name="Delseny M."/>
            <person name="Demaille J."/>
            <person name="Van de Peer Y."/>
            <person name="Moreau H."/>
        </authorList>
    </citation>
    <scope>NUCLEOTIDE SEQUENCE [LARGE SCALE GENOMIC DNA]</scope>
    <source>
        <strain evidence="6 8">OTTH0595</strain>
    </source>
</reference>
<keyword evidence="1" id="KW-0479">Metal-binding</keyword>
<dbReference type="GO" id="GO:0005634">
    <property type="term" value="C:nucleus"/>
    <property type="evidence" value="ECO:0007669"/>
    <property type="project" value="TreeGrafter"/>
</dbReference>
<dbReference type="InterPro" id="IPR051834">
    <property type="entry name" value="RING_finger_E3_ligase"/>
</dbReference>
<dbReference type="PANTHER" id="PTHR45931">
    <property type="entry name" value="SI:CH211-59O9.10"/>
    <property type="match status" value="1"/>
</dbReference>
<dbReference type="SUPFAM" id="SSF57850">
    <property type="entry name" value="RING/U-box"/>
    <property type="match status" value="1"/>
</dbReference>
<accession>A0A454XM80</accession>
<dbReference type="OrthoDB" id="498621at2759"/>
<evidence type="ECO:0000256" key="1">
    <source>
        <dbReference type="ARBA" id="ARBA00022723"/>
    </source>
</evidence>
<dbReference type="STRING" id="70448.Q00WX5"/>
<dbReference type="GO" id="GO:0061630">
    <property type="term" value="F:ubiquitin protein ligase activity"/>
    <property type="evidence" value="ECO:0007669"/>
    <property type="project" value="TreeGrafter"/>
</dbReference>
<dbReference type="OMA" id="CARTHVF"/>
<name>Q00WX5_OSTTA</name>
<dbReference type="EMBL" id="CAID01000013">
    <property type="protein sequence ID" value="CAL56536.1"/>
    <property type="molecule type" value="Genomic_DNA"/>
</dbReference>
<dbReference type="SMART" id="SM00184">
    <property type="entry name" value="RING"/>
    <property type="match status" value="1"/>
</dbReference>
<dbReference type="InterPro" id="IPR001841">
    <property type="entry name" value="Znf_RING"/>
</dbReference>
<accession>Q00WX5</accession>
<gene>
    <name evidence="7" type="ORF">BE221DRAFT_146022</name>
    <name evidence="6" type="ORF">OT_ostta13g01990</name>
</gene>
<dbReference type="GO" id="GO:0008270">
    <property type="term" value="F:zinc ion binding"/>
    <property type="evidence" value="ECO:0007669"/>
    <property type="project" value="UniProtKB-KW"/>
</dbReference>
<dbReference type="PANTHER" id="PTHR45931:SF3">
    <property type="entry name" value="RING ZINC FINGER-CONTAINING PROTEIN"/>
    <property type="match status" value="1"/>
</dbReference>
<dbReference type="InParanoid" id="Q00WX5"/>
<keyword evidence="3" id="KW-0862">Zinc</keyword>
<evidence type="ECO:0000313" key="8">
    <source>
        <dbReference type="Proteomes" id="UP000009170"/>
    </source>
</evidence>
<dbReference type="GeneID" id="9837480"/>
<evidence type="ECO:0000259" key="5">
    <source>
        <dbReference type="PROSITE" id="PS50089"/>
    </source>
</evidence>
<evidence type="ECO:0000256" key="4">
    <source>
        <dbReference type="PROSITE-ProRule" id="PRU00175"/>
    </source>
</evidence>
<dbReference type="PROSITE" id="PS50089">
    <property type="entry name" value="ZF_RING_2"/>
    <property type="match status" value="1"/>
</dbReference>
<accession>A0A1Y5IH64</accession>
<evidence type="ECO:0000256" key="2">
    <source>
        <dbReference type="ARBA" id="ARBA00022771"/>
    </source>
</evidence>
<dbReference type="Pfam" id="PF13639">
    <property type="entry name" value="zf-RING_2"/>
    <property type="match status" value="1"/>
</dbReference>
<protein>
    <submittedName>
        <fullName evidence="6">Zinc finger, RING/FYVE/PHD-type</fullName>
    </submittedName>
</protein>